<name>A0A508YKV4_LIMMU</name>
<dbReference type="SMART" id="SM00934">
    <property type="entry name" value="OMPdecase"/>
    <property type="match status" value="1"/>
</dbReference>
<dbReference type="GO" id="GO:0004590">
    <property type="term" value="F:orotidine-5'-phosphate decarboxylase activity"/>
    <property type="evidence" value="ECO:0007669"/>
    <property type="project" value="InterPro"/>
</dbReference>
<sequence length="208" mass="22911">MKLQAAIDRVTLEQAKNLARQLDPIVDIIEMGTSLIKDYGFYALNKEALGLQHAELLLDAKTIDEGQYEFEKGFETGADILTVMGAASQGTLETTYKVAERYGRQMFIDLMEVNDQKLVAIDQFENAIYGLHHAKDDTGAFDAADSVASFHQKYPQIKRINVAGGIDDLNQARKLKAQGITETVIVGSKIVKAADPVAAAKEFMKEVK</sequence>
<dbReference type="RefSeq" id="WP_143112849.1">
    <property type="nucleotide sequence ID" value="NZ_CABFNH010000008.1"/>
</dbReference>
<evidence type="ECO:0000313" key="4">
    <source>
        <dbReference type="Proteomes" id="UP000365705"/>
    </source>
</evidence>
<protein>
    <submittedName>
        <fullName evidence="3">3-hexulose-6-phosphate synthase</fullName>
        <ecNumber evidence="3">4.1.2.43</ecNumber>
    </submittedName>
</protein>
<dbReference type="GO" id="GO:0006207">
    <property type="term" value="P:'de novo' pyrimidine nucleobase biosynthetic process"/>
    <property type="evidence" value="ECO:0007669"/>
    <property type="project" value="InterPro"/>
</dbReference>
<dbReference type="GO" id="GO:0043801">
    <property type="term" value="F:hexulose-6-phosphate synthase activity"/>
    <property type="evidence" value="ECO:0007669"/>
    <property type="project" value="UniProtKB-EC"/>
</dbReference>
<dbReference type="PANTHER" id="PTHR35039">
    <property type="entry name" value="3-KETO-L-GULONATE-6-PHOSPHATE DECARBOXYLASE SGBH-RELATED"/>
    <property type="match status" value="1"/>
</dbReference>
<dbReference type="EMBL" id="CABFNH010000008">
    <property type="protein sequence ID" value="VTZ89494.1"/>
    <property type="molecule type" value="Genomic_DNA"/>
</dbReference>
<dbReference type="PANTHER" id="PTHR35039:SF3">
    <property type="entry name" value="3-KETO-L-GULONATE-6-PHOSPHATE DECARBOXYLASE SGBH-RELATED"/>
    <property type="match status" value="1"/>
</dbReference>
<reference evidence="3 4" key="1">
    <citation type="submission" date="2019-06" db="EMBL/GenBank/DDBJ databases">
        <authorList>
            <person name="Rodrigo-Torres L."/>
            <person name="Arahal R. D."/>
            <person name="Lucena T."/>
        </authorList>
    </citation>
    <scope>NUCLEOTIDE SEQUENCE [LARGE SCALE GENOMIC DNA]</scope>
    <source>
        <strain evidence="3 4">INIA P508</strain>
    </source>
</reference>
<evidence type="ECO:0000259" key="2">
    <source>
        <dbReference type="SMART" id="SM00934"/>
    </source>
</evidence>
<feature type="domain" description="Orotidine 5'-phosphate decarboxylase" evidence="2">
    <location>
        <begin position="2"/>
        <end position="203"/>
    </location>
</feature>
<proteinExistence type="predicted"/>
<dbReference type="Proteomes" id="UP000365705">
    <property type="component" value="Unassembled WGS sequence"/>
</dbReference>
<gene>
    <name evidence="3" type="ORF">LMUP508_00800</name>
</gene>
<keyword evidence="1 3" id="KW-0456">Lyase</keyword>
<organism evidence="3 4">
    <name type="scientific">Limosilactobacillus mucosae</name>
    <name type="common">Lactobacillus mucosae</name>
    <dbReference type="NCBI Taxonomy" id="97478"/>
    <lineage>
        <taxon>Bacteria</taxon>
        <taxon>Bacillati</taxon>
        <taxon>Bacillota</taxon>
        <taxon>Bacilli</taxon>
        <taxon>Lactobacillales</taxon>
        <taxon>Lactobacillaceae</taxon>
        <taxon>Limosilactobacillus</taxon>
    </lineage>
</organism>
<evidence type="ECO:0000313" key="3">
    <source>
        <dbReference type="EMBL" id="VTZ89494.1"/>
    </source>
</evidence>
<dbReference type="EC" id="4.1.2.43" evidence="3"/>
<evidence type="ECO:0000256" key="1">
    <source>
        <dbReference type="ARBA" id="ARBA00023239"/>
    </source>
</evidence>
<dbReference type="SUPFAM" id="SSF51366">
    <property type="entry name" value="Ribulose-phoshate binding barrel"/>
    <property type="match status" value="1"/>
</dbReference>
<dbReference type="Pfam" id="PF00215">
    <property type="entry name" value="OMPdecase"/>
    <property type="match status" value="1"/>
</dbReference>
<dbReference type="Gene3D" id="3.20.20.70">
    <property type="entry name" value="Aldolase class I"/>
    <property type="match status" value="1"/>
</dbReference>
<accession>A0A508YKV4</accession>
<dbReference type="GO" id="GO:0019854">
    <property type="term" value="P:L-ascorbic acid catabolic process"/>
    <property type="evidence" value="ECO:0007669"/>
    <property type="project" value="TreeGrafter"/>
</dbReference>
<dbReference type="GO" id="GO:0033982">
    <property type="term" value="F:3-dehydro-L-gulonate-6-phosphate decarboxylase activity"/>
    <property type="evidence" value="ECO:0007669"/>
    <property type="project" value="TreeGrafter"/>
</dbReference>
<dbReference type="InterPro" id="IPR013785">
    <property type="entry name" value="Aldolase_TIM"/>
</dbReference>
<dbReference type="InterPro" id="IPR011060">
    <property type="entry name" value="RibuloseP-bd_barrel"/>
</dbReference>
<dbReference type="AlphaFoldDB" id="A0A508YKV4"/>
<dbReference type="InterPro" id="IPR001754">
    <property type="entry name" value="OMPdeCOase_dom"/>
</dbReference>